<dbReference type="InterPro" id="IPR050640">
    <property type="entry name" value="Bact_2-comp_sensor_kinase"/>
</dbReference>
<accession>A0A1C7I8Q4</accession>
<keyword evidence="1" id="KW-0472">Membrane</keyword>
<dbReference type="PANTHER" id="PTHR34220">
    <property type="entry name" value="SENSOR HISTIDINE KINASE YPDA"/>
    <property type="match status" value="1"/>
</dbReference>
<dbReference type="Pfam" id="PF06580">
    <property type="entry name" value="His_kinase"/>
    <property type="match status" value="1"/>
</dbReference>
<dbReference type="OrthoDB" id="370211at2"/>
<keyword evidence="1" id="KW-1133">Transmembrane helix</keyword>
<name>A0A1C7I8Q4_9FIRM</name>
<dbReference type="PANTHER" id="PTHR34220:SF7">
    <property type="entry name" value="SENSOR HISTIDINE KINASE YPDA"/>
    <property type="match status" value="1"/>
</dbReference>
<evidence type="ECO:0000313" key="4">
    <source>
        <dbReference type="Proteomes" id="UP000092574"/>
    </source>
</evidence>
<evidence type="ECO:0000313" key="3">
    <source>
        <dbReference type="EMBL" id="ANU74919.1"/>
    </source>
</evidence>
<dbReference type="Proteomes" id="UP000092574">
    <property type="component" value="Chromosome"/>
</dbReference>
<dbReference type="AlphaFoldDB" id="A0A1C7I8Q4"/>
<keyword evidence="3" id="KW-0418">Kinase</keyword>
<dbReference type="GO" id="GO:0016020">
    <property type="term" value="C:membrane"/>
    <property type="evidence" value="ECO:0007669"/>
    <property type="project" value="InterPro"/>
</dbReference>
<proteinExistence type="predicted"/>
<dbReference type="InterPro" id="IPR036890">
    <property type="entry name" value="HATPase_C_sf"/>
</dbReference>
<dbReference type="RefSeq" id="WP_065541143.1">
    <property type="nucleotide sequence ID" value="NZ_CP015405.2"/>
</dbReference>
<protein>
    <submittedName>
        <fullName evidence="3">Sensor histidine kinase</fullName>
    </submittedName>
</protein>
<dbReference type="Gene3D" id="3.30.565.10">
    <property type="entry name" value="Histidine kinase-like ATPase, C-terminal domain"/>
    <property type="match status" value="1"/>
</dbReference>
<dbReference type="KEGG" id="byl:A4V09_03575"/>
<dbReference type="InterPro" id="IPR010559">
    <property type="entry name" value="Sig_transdc_His_kin_internal"/>
</dbReference>
<keyword evidence="1" id="KW-0812">Transmembrane</keyword>
<sequence length="602" mass="68443">MKKKNKSPKSIEKILRKSFLATMLFVLLSATAVFVAVQYKSMKSSITSSIQQTCSSVAKDVDLQIGQMDTVSINVLYSHLIKDTFENYSNPDSTLTQYMKTQAASMLTGLLTSIRGANSTVRQINLYNLDRGCLGSGNYMGYQDIKTSGQDWYAPTMERDGHRYVAPPSRNAFLSTSSGTSEDRYYLSLYRLYFNNYRKPAGIVEVMQYYDTTFERAYHPDSSYNIKLVVYDPDGNVLFPLSEASEDLFDYYGSRDGASRKTLKNTISGRKEYVYYSDMELSGFTTAVAVEESQVFAPIFRNLIPILLIVALMVSLCYLIAYKLSQRLGRPLIHMYEYLSDVDFVDHWKGLPVEDSHVREIDKLRDSLNEFQERQKNTVHSMMLLKEQELQSQMLALQSQMNPHFLYNSLATLSAMAEEGMTGEISQMCMDITAILRYISSNKQTVSTLEDELEHAIRYLNCLKLRFGRALTFDVDVEDEMLEITMPKLCIQLLVENAVKFTTQSTPPPWHITIEGFMDMTEWCVSVKDNGTGFSREVIDSLQEKINEIRKSGLLPSLELDGMGLMNIYIRFYLTYHAVFIFNLGNLPEGGAIVTIGGKIND</sequence>
<dbReference type="GO" id="GO:0000155">
    <property type="term" value="F:phosphorelay sensor kinase activity"/>
    <property type="evidence" value="ECO:0007669"/>
    <property type="project" value="InterPro"/>
</dbReference>
<keyword evidence="4" id="KW-1185">Reference proteome</keyword>
<reference evidence="3" key="1">
    <citation type="submission" date="2017-04" db="EMBL/GenBank/DDBJ databases">
        <title>Complete Genome Sequences of Twelve Strains of a Stable Defined Moderately Diverse Mouse Microbiota 2 (sDMDMm2).</title>
        <authorList>
            <person name="Uchimura Y."/>
            <person name="Wyss M."/>
            <person name="Brugiroux S."/>
            <person name="Limenitakis J.P."/>
            <person name="Stecher B."/>
            <person name="McCoy K.D."/>
            <person name="Macpherson A.J."/>
        </authorList>
    </citation>
    <scope>NUCLEOTIDE SEQUENCE</scope>
    <source>
        <strain evidence="3">YL58</strain>
    </source>
</reference>
<feature type="domain" description="Signal transduction histidine kinase internal region" evidence="2">
    <location>
        <begin position="393"/>
        <end position="470"/>
    </location>
</feature>
<gene>
    <name evidence="3" type="ORF">A4V09_03575</name>
</gene>
<evidence type="ECO:0000256" key="1">
    <source>
        <dbReference type="SAM" id="Phobius"/>
    </source>
</evidence>
<keyword evidence="3" id="KW-0808">Transferase</keyword>
<organism evidence="3 4">
    <name type="scientific">Blautia pseudococcoides</name>
    <dbReference type="NCBI Taxonomy" id="1796616"/>
    <lineage>
        <taxon>Bacteria</taxon>
        <taxon>Bacillati</taxon>
        <taxon>Bacillota</taxon>
        <taxon>Clostridia</taxon>
        <taxon>Lachnospirales</taxon>
        <taxon>Lachnospiraceae</taxon>
        <taxon>Blautia</taxon>
    </lineage>
</organism>
<dbReference type="SUPFAM" id="SSF55874">
    <property type="entry name" value="ATPase domain of HSP90 chaperone/DNA topoisomerase II/histidine kinase"/>
    <property type="match status" value="1"/>
</dbReference>
<evidence type="ECO:0000259" key="2">
    <source>
        <dbReference type="Pfam" id="PF06580"/>
    </source>
</evidence>
<dbReference type="STRING" id="1796616.A4V09_03575"/>
<feature type="transmembrane region" description="Helical" evidence="1">
    <location>
        <begin position="303"/>
        <end position="322"/>
    </location>
</feature>
<dbReference type="EMBL" id="CP015405">
    <property type="protein sequence ID" value="ANU74919.1"/>
    <property type="molecule type" value="Genomic_DNA"/>
</dbReference>